<sequence>MHELHQLLSQLKDHEWVNLSHEVHEEIPFYHTFNPLKETVISSMDEDNVYSLEYTIGSSHGTHIDAPSHFAEGKRDLLDIPQKERALPLYVIHLEDKVKDDPGYAVTVEDIQNFEAEYGKIPADSFVAFSSGWYKRFYDSDVFKNADEEGVEHTPGWSIPALEYLSRTRNVTAIGHETLNTDSGVEAAEAGFLVAQQYWLREDKYQIELMANLDKVPAVGSIIFVGMPHIKDSPGFSAEVFAVVPNE</sequence>
<dbReference type="AlphaFoldDB" id="A0A1M4U1Q9"/>
<dbReference type="SUPFAM" id="SSF102198">
    <property type="entry name" value="Putative cyclase"/>
    <property type="match status" value="1"/>
</dbReference>
<gene>
    <name evidence="1" type="ORF">SAMN02745249_00553</name>
</gene>
<evidence type="ECO:0000313" key="2">
    <source>
        <dbReference type="Proteomes" id="UP000184128"/>
    </source>
</evidence>
<organism evidence="1 2">
    <name type="scientific">Atopostipes suicloacalis DSM 15692</name>
    <dbReference type="NCBI Taxonomy" id="1121025"/>
    <lineage>
        <taxon>Bacteria</taxon>
        <taxon>Bacillati</taxon>
        <taxon>Bacillota</taxon>
        <taxon>Bacilli</taxon>
        <taxon>Lactobacillales</taxon>
        <taxon>Carnobacteriaceae</taxon>
        <taxon>Atopostipes</taxon>
    </lineage>
</organism>
<dbReference type="PANTHER" id="PTHR43564">
    <property type="entry name" value="KYNURENINE FORMAMIDASE-LIKE PROTEIN"/>
    <property type="match status" value="1"/>
</dbReference>
<dbReference type="Gene3D" id="3.50.30.50">
    <property type="entry name" value="Putative cyclase"/>
    <property type="match status" value="1"/>
</dbReference>
<dbReference type="RefSeq" id="WP_073296028.1">
    <property type="nucleotide sequence ID" value="NZ_FQUF01000007.1"/>
</dbReference>
<proteinExistence type="predicted"/>
<name>A0A1M4U1Q9_9LACT</name>
<accession>A0A1M4U1Q9</accession>
<dbReference type="OrthoDB" id="9796085at2"/>
<dbReference type="PANTHER" id="PTHR43564:SF2">
    <property type="entry name" value="BLR6059 PROTEIN"/>
    <property type="match status" value="1"/>
</dbReference>
<dbReference type="GO" id="GO:0004061">
    <property type="term" value="F:arylformamidase activity"/>
    <property type="evidence" value="ECO:0007669"/>
    <property type="project" value="InterPro"/>
</dbReference>
<dbReference type="InterPro" id="IPR007325">
    <property type="entry name" value="KFase/CYL"/>
</dbReference>
<dbReference type="Proteomes" id="UP000184128">
    <property type="component" value="Unassembled WGS sequence"/>
</dbReference>
<dbReference type="InterPro" id="IPR037175">
    <property type="entry name" value="KFase_sf"/>
</dbReference>
<evidence type="ECO:0000313" key="1">
    <source>
        <dbReference type="EMBL" id="SHE50514.1"/>
    </source>
</evidence>
<dbReference type="Pfam" id="PF04199">
    <property type="entry name" value="Cyclase"/>
    <property type="match status" value="1"/>
</dbReference>
<reference evidence="1 2" key="1">
    <citation type="submission" date="2016-11" db="EMBL/GenBank/DDBJ databases">
        <authorList>
            <person name="Jaros S."/>
            <person name="Januszkiewicz K."/>
            <person name="Wedrychowicz H."/>
        </authorList>
    </citation>
    <scope>NUCLEOTIDE SEQUENCE [LARGE SCALE GENOMIC DNA]</scope>
    <source>
        <strain evidence="1 2">DSM 15692</strain>
    </source>
</reference>
<dbReference type="STRING" id="1121025.SAMN02745249_00553"/>
<keyword evidence="2" id="KW-1185">Reference proteome</keyword>
<dbReference type="GO" id="GO:0019441">
    <property type="term" value="P:L-tryptophan catabolic process to kynurenine"/>
    <property type="evidence" value="ECO:0007669"/>
    <property type="project" value="InterPro"/>
</dbReference>
<protein>
    <submittedName>
        <fullName evidence="1">Kynurenine formamidase</fullName>
    </submittedName>
</protein>
<dbReference type="EMBL" id="FQUF01000007">
    <property type="protein sequence ID" value="SHE50514.1"/>
    <property type="molecule type" value="Genomic_DNA"/>
</dbReference>